<reference evidence="9 10" key="1">
    <citation type="submission" date="2024-01" db="EMBL/GenBank/DDBJ databases">
        <title>Genome assemblies of Stephania.</title>
        <authorList>
            <person name="Yang L."/>
        </authorList>
    </citation>
    <scope>NUCLEOTIDE SEQUENCE [LARGE SCALE GENOMIC DNA]</scope>
    <source>
        <strain evidence="9">JXDWG</strain>
        <tissue evidence="9">Leaf</tissue>
    </source>
</reference>
<evidence type="ECO:0000256" key="6">
    <source>
        <dbReference type="ARBA" id="ARBA00023242"/>
    </source>
</evidence>
<dbReference type="AlphaFoldDB" id="A0AAP0EVV5"/>
<dbReference type="GO" id="GO:0005634">
    <property type="term" value="C:nucleus"/>
    <property type="evidence" value="ECO:0007669"/>
    <property type="project" value="UniProtKB-SubCell"/>
</dbReference>
<dbReference type="InterPro" id="IPR009072">
    <property type="entry name" value="Histone-fold"/>
</dbReference>
<dbReference type="GO" id="GO:0046982">
    <property type="term" value="F:protein heterodimerization activity"/>
    <property type="evidence" value="ECO:0007669"/>
    <property type="project" value="InterPro"/>
</dbReference>
<dbReference type="PANTHER" id="PTHR10484">
    <property type="entry name" value="HISTONE H4"/>
    <property type="match status" value="1"/>
</dbReference>
<keyword evidence="7" id="KW-0544">Nucleosome core</keyword>
<evidence type="ECO:0000313" key="9">
    <source>
        <dbReference type="EMBL" id="KAK9100384.1"/>
    </source>
</evidence>
<organism evidence="9 10">
    <name type="scientific">Stephania cephalantha</name>
    <dbReference type="NCBI Taxonomy" id="152367"/>
    <lineage>
        <taxon>Eukaryota</taxon>
        <taxon>Viridiplantae</taxon>
        <taxon>Streptophyta</taxon>
        <taxon>Embryophyta</taxon>
        <taxon>Tracheophyta</taxon>
        <taxon>Spermatophyta</taxon>
        <taxon>Magnoliopsida</taxon>
        <taxon>Ranunculales</taxon>
        <taxon>Menispermaceae</taxon>
        <taxon>Menispermoideae</taxon>
        <taxon>Cissampelideae</taxon>
        <taxon>Stephania</taxon>
    </lineage>
</organism>
<evidence type="ECO:0000256" key="3">
    <source>
        <dbReference type="ARBA" id="ARBA00006564"/>
    </source>
</evidence>
<evidence type="ECO:0000256" key="1">
    <source>
        <dbReference type="ARBA" id="ARBA00004123"/>
    </source>
</evidence>
<keyword evidence="5" id="KW-0238">DNA-binding</keyword>
<comment type="subcellular location">
    <subcellularLocation>
        <location evidence="2">Chromosome</location>
    </subcellularLocation>
    <subcellularLocation>
        <location evidence="1">Nucleus</location>
    </subcellularLocation>
</comment>
<evidence type="ECO:0000313" key="10">
    <source>
        <dbReference type="Proteomes" id="UP001419268"/>
    </source>
</evidence>
<comment type="caution">
    <text evidence="9">The sequence shown here is derived from an EMBL/GenBank/DDBJ whole genome shotgun (WGS) entry which is preliminary data.</text>
</comment>
<gene>
    <name evidence="9" type="ORF">Scep_023814</name>
</gene>
<evidence type="ECO:0000256" key="8">
    <source>
        <dbReference type="SAM" id="MobiDB-lite"/>
    </source>
</evidence>
<evidence type="ECO:0000256" key="7">
    <source>
        <dbReference type="ARBA" id="ARBA00023269"/>
    </source>
</evidence>
<dbReference type="GO" id="GO:0000786">
    <property type="term" value="C:nucleosome"/>
    <property type="evidence" value="ECO:0007669"/>
    <property type="project" value="UniProtKB-KW"/>
</dbReference>
<evidence type="ECO:0000256" key="4">
    <source>
        <dbReference type="ARBA" id="ARBA00022454"/>
    </source>
</evidence>
<feature type="region of interest" description="Disordered" evidence="8">
    <location>
        <begin position="59"/>
        <end position="78"/>
    </location>
</feature>
<dbReference type="EMBL" id="JBBNAG010000010">
    <property type="protein sequence ID" value="KAK9100384.1"/>
    <property type="molecule type" value="Genomic_DNA"/>
</dbReference>
<keyword evidence="4" id="KW-0158">Chromosome</keyword>
<keyword evidence="10" id="KW-1185">Reference proteome</keyword>
<name>A0AAP0EVV5_9MAGN</name>
<comment type="similarity">
    <text evidence="3">Belongs to the histone H4 family.</text>
</comment>
<proteinExistence type="inferred from homology"/>
<dbReference type="InterPro" id="IPR001951">
    <property type="entry name" value="Histone_H4"/>
</dbReference>
<evidence type="ECO:0008006" key="11">
    <source>
        <dbReference type="Google" id="ProtNLM"/>
    </source>
</evidence>
<dbReference type="Proteomes" id="UP001419268">
    <property type="component" value="Unassembled WGS sequence"/>
</dbReference>
<sequence length="157" mass="18079">MLVTVRDEGIGLTSCERRVRFLEKLEEDHEILLRVYRSGEKKPDREEIFLLVYRSGEEIARSGEKKKRSSVETTRSRSKKFKCFSTSRADNEEASQGASRHQADDIRLACDERGVKRISGLIYEETKGVLKIFLENVIRDVVYALKREGRTLYGFGG</sequence>
<dbReference type="Gene3D" id="1.10.20.10">
    <property type="entry name" value="Histone, subunit A"/>
    <property type="match status" value="1"/>
</dbReference>
<dbReference type="PRINTS" id="PR00623">
    <property type="entry name" value="HISTONEH4"/>
</dbReference>
<dbReference type="GO" id="GO:0030527">
    <property type="term" value="F:structural constituent of chromatin"/>
    <property type="evidence" value="ECO:0007669"/>
    <property type="project" value="InterPro"/>
</dbReference>
<protein>
    <recommendedName>
        <fullName evidence="11">Histone H4</fullName>
    </recommendedName>
</protein>
<dbReference type="GO" id="GO:0003677">
    <property type="term" value="F:DNA binding"/>
    <property type="evidence" value="ECO:0007669"/>
    <property type="project" value="UniProtKB-KW"/>
</dbReference>
<evidence type="ECO:0000256" key="5">
    <source>
        <dbReference type="ARBA" id="ARBA00023125"/>
    </source>
</evidence>
<accession>A0AAP0EVV5</accession>
<evidence type="ECO:0000256" key="2">
    <source>
        <dbReference type="ARBA" id="ARBA00004286"/>
    </source>
</evidence>
<keyword evidence="6" id="KW-0539">Nucleus</keyword>